<dbReference type="EMBL" id="UOYP01000007">
    <property type="protein sequence ID" value="VAY86462.1"/>
    <property type="molecule type" value="Genomic_DNA"/>
</dbReference>
<protein>
    <submittedName>
        <fullName evidence="1">Uncharacterized protein</fullName>
    </submittedName>
</protein>
<reference evidence="1" key="1">
    <citation type="submission" date="2018-10" db="EMBL/GenBank/DDBJ databases">
        <authorList>
            <person name="Plewniak F."/>
        </authorList>
    </citation>
    <scope>NUCLEOTIDE SEQUENCE</scope>
</reference>
<organism evidence="1">
    <name type="scientific">mine drainage metagenome</name>
    <dbReference type="NCBI Taxonomy" id="410659"/>
    <lineage>
        <taxon>unclassified sequences</taxon>
        <taxon>metagenomes</taxon>
        <taxon>ecological metagenomes</taxon>
    </lineage>
</organism>
<accession>A0A3P3ZLB2</accession>
<name>A0A3P3ZLB2_9ZZZZ</name>
<dbReference type="AlphaFoldDB" id="A0A3P3ZLB2"/>
<sequence length="21" mass="2459">MIATDELARQYRGKKALYCEV</sequence>
<evidence type="ECO:0000313" key="1">
    <source>
        <dbReference type="EMBL" id="VAY86462.1"/>
    </source>
</evidence>
<proteinExistence type="predicted"/>
<gene>
    <name evidence="1" type="ORF">CARN8_1040004</name>
</gene>